<feature type="region of interest" description="Disordered" evidence="1">
    <location>
        <begin position="28"/>
        <end position="48"/>
    </location>
</feature>
<name>A0A9P3GH36_9APHY</name>
<accession>A0A9P3GH36</accession>
<dbReference type="Proteomes" id="UP000703269">
    <property type="component" value="Unassembled WGS sequence"/>
</dbReference>
<evidence type="ECO:0000313" key="3">
    <source>
        <dbReference type="EMBL" id="GJE95868.1"/>
    </source>
</evidence>
<sequence length="363" mass="41520">MWRGESLTDLDVLKKRATSHLRDVSYGHRAQSSMAPQEAGKHVPQRNSSQIHRRIVPCGVVKTLRDIESMSEVFRHLADVVRGVALFDFCGWECFNISVEDVLVVEEKFQGSDQSYTVEKRVKISDLDYAKRLGDGQLPPAAICTSTNCFISTEVEGHRYQYWKDAIAEMEDSDTDDEDWMLGPRTPPRPATKEKPREAKLPPFRHNILHDGESVFWLALYLLLTVCVLARRGEDGALVAHGVDAGHQEEQRAFAQKLFARPGCRFHFMRTDGTLLRHVSSLDPRVQRVLRSLDEMRKQIVQTYTVAESKLHRSPHSFVFDDRTWNPRRLLKTMAARFAQISKGLEDDDILMLTEPGARQSFE</sequence>
<dbReference type="AlphaFoldDB" id="A0A9P3GH36"/>
<evidence type="ECO:0000259" key="2">
    <source>
        <dbReference type="Pfam" id="PF17667"/>
    </source>
</evidence>
<evidence type="ECO:0000256" key="1">
    <source>
        <dbReference type="SAM" id="MobiDB-lite"/>
    </source>
</evidence>
<evidence type="ECO:0000313" key="4">
    <source>
        <dbReference type="Proteomes" id="UP000703269"/>
    </source>
</evidence>
<reference evidence="3 4" key="1">
    <citation type="submission" date="2021-08" db="EMBL/GenBank/DDBJ databases">
        <title>Draft Genome Sequence of Phanerochaete sordida strain YK-624.</title>
        <authorList>
            <person name="Mori T."/>
            <person name="Dohra H."/>
            <person name="Suzuki T."/>
            <person name="Kawagishi H."/>
            <person name="Hirai H."/>
        </authorList>
    </citation>
    <scope>NUCLEOTIDE SEQUENCE [LARGE SCALE GENOMIC DNA]</scope>
    <source>
        <strain evidence="3 4">YK-624</strain>
    </source>
</reference>
<dbReference type="EMBL" id="BPQB01000053">
    <property type="protein sequence ID" value="GJE95868.1"/>
    <property type="molecule type" value="Genomic_DNA"/>
</dbReference>
<feature type="region of interest" description="Disordered" evidence="1">
    <location>
        <begin position="174"/>
        <end position="197"/>
    </location>
</feature>
<proteinExistence type="predicted"/>
<comment type="caution">
    <text evidence="3">The sequence shown here is derived from an EMBL/GenBank/DDBJ whole genome shotgun (WGS) entry which is preliminary data.</text>
</comment>
<keyword evidence="4" id="KW-1185">Reference proteome</keyword>
<protein>
    <recommendedName>
        <fullName evidence="2">Fungal-type protein kinase domain-containing protein</fullName>
    </recommendedName>
</protein>
<dbReference type="Pfam" id="PF17667">
    <property type="entry name" value="Pkinase_fungal"/>
    <property type="match status" value="1"/>
</dbReference>
<organism evidence="3 4">
    <name type="scientific">Phanerochaete sordida</name>
    <dbReference type="NCBI Taxonomy" id="48140"/>
    <lineage>
        <taxon>Eukaryota</taxon>
        <taxon>Fungi</taxon>
        <taxon>Dikarya</taxon>
        <taxon>Basidiomycota</taxon>
        <taxon>Agaricomycotina</taxon>
        <taxon>Agaricomycetes</taxon>
        <taxon>Polyporales</taxon>
        <taxon>Phanerochaetaceae</taxon>
        <taxon>Phanerochaete</taxon>
    </lineage>
</organism>
<feature type="domain" description="Fungal-type protein kinase" evidence="2">
    <location>
        <begin position="28"/>
        <end position="222"/>
    </location>
</feature>
<dbReference type="OrthoDB" id="2803898at2759"/>
<gene>
    <name evidence="3" type="ORF">PsYK624_120590</name>
</gene>
<dbReference type="InterPro" id="IPR040976">
    <property type="entry name" value="Pkinase_fungal"/>
</dbReference>